<evidence type="ECO:0000256" key="6">
    <source>
        <dbReference type="ARBA" id="ARBA00022989"/>
    </source>
</evidence>
<evidence type="ECO:0000256" key="2">
    <source>
        <dbReference type="ARBA" id="ARBA00009773"/>
    </source>
</evidence>
<dbReference type="GO" id="GO:0005886">
    <property type="term" value="C:plasma membrane"/>
    <property type="evidence" value="ECO:0007669"/>
    <property type="project" value="UniProtKB-SubCell"/>
</dbReference>
<dbReference type="PANTHER" id="PTHR21716:SF53">
    <property type="entry name" value="PERMEASE PERM-RELATED"/>
    <property type="match status" value="1"/>
</dbReference>
<evidence type="ECO:0000313" key="11">
    <source>
        <dbReference type="Proteomes" id="UP000038055"/>
    </source>
</evidence>
<evidence type="ECO:0000256" key="1">
    <source>
        <dbReference type="ARBA" id="ARBA00004651"/>
    </source>
</evidence>
<feature type="transmembrane region" description="Helical" evidence="9">
    <location>
        <begin position="204"/>
        <end position="226"/>
    </location>
</feature>
<evidence type="ECO:0000256" key="7">
    <source>
        <dbReference type="ARBA" id="ARBA00023136"/>
    </source>
</evidence>
<keyword evidence="5 9" id="KW-0812">Transmembrane</keyword>
<feature type="region of interest" description="Disordered" evidence="8">
    <location>
        <begin position="375"/>
        <end position="395"/>
    </location>
</feature>
<dbReference type="AlphaFoldDB" id="A0A0B7H0W9"/>
<gene>
    <name evidence="10" type="ORF">CCYN2B_140018</name>
</gene>
<feature type="transmembrane region" description="Helical" evidence="9">
    <location>
        <begin position="153"/>
        <end position="170"/>
    </location>
</feature>
<evidence type="ECO:0000256" key="8">
    <source>
        <dbReference type="SAM" id="MobiDB-lite"/>
    </source>
</evidence>
<evidence type="ECO:0000256" key="4">
    <source>
        <dbReference type="ARBA" id="ARBA00022475"/>
    </source>
</evidence>
<protein>
    <recommendedName>
        <fullName evidence="12">AI-2E family transporter</fullName>
    </recommendedName>
</protein>
<dbReference type="Proteomes" id="UP000038055">
    <property type="component" value="Unassembled WGS sequence"/>
</dbReference>
<evidence type="ECO:0008006" key="12">
    <source>
        <dbReference type="Google" id="ProtNLM"/>
    </source>
</evidence>
<sequence>MKNTITFPFYARLAFTLLGIVLVFFIFYLGRDIIVPLVMALLFAILLRPINRFLNKKCRLPNTISSLVTIFLFVVLILGIATFISVEIGGIASDTKTIVKNIETHWARLQRFVTDFFGISKVDQSQHIDMVREETKSALTSSAAMLVTSFSDVLFSMAMIPIYAFLFLLYQNHLITFLSKLIGEGDQQRLKNILFNIKTAVQSYLIGICLQVLSIAALTAIGLSIVGVQNAILLGVITGILGLIPYLGNLLACAITILATLSGSPDLSLILGVVIVSVVVQIIDNNILVPLVVSSKVEINAFASIIGILVGGSLAGIGGMFLAIPIIAILKVIFDNVPSLNPWGYLLGDDLPKIPQWYKKVKHLKTIAEEKKANKIENLTQEKPTSERVPPSEEK</sequence>
<feature type="transmembrane region" description="Helical" evidence="9">
    <location>
        <begin position="266"/>
        <end position="283"/>
    </location>
</feature>
<feature type="transmembrane region" description="Helical" evidence="9">
    <location>
        <begin position="33"/>
        <end position="51"/>
    </location>
</feature>
<dbReference type="InterPro" id="IPR002549">
    <property type="entry name" value="AI-2E-like"/>
</dbReference>
<dbReference type="GO" id="GO:0055085">
    <property type="term" value="P:transmembrane transport"/>
    <property type="evidence" value="ECO:0007669"/>
    <property type="project" value="TreeGrafter"/>
</dbReference>
<comment type="subcellular location">
    <subcellularLocation>
        <location evidence="1">Cell membrane</location>
        <topology evidence="1">Multi-pass membrane protein</topology>
    </subcellularLocation>
</comment>
<feature type="transmembrane region" description="Helical" evidence="9">
    <location>
        <begin position="232"/>
        <end position="259"/>
    </location>
</feature>
<organism evidence="10 11">
    <name type="scientific">Capnocytophaga cynodegmi</name>
    <dbReference type="NCBI Taxonomy" id="28189"/>
    <lineage>
        <taxon>Bacteria</taxon>
        <taxon>Pseudomonadati</taxon>
        <taxon>Bacteroidota</taxon>
        <taxon>Flavobacteriia</taxon>
        <taxon>Flavobacteriales</taxon>
        <taxon>Flavobacteriaceae</taxon>
        <taxon>Capnocytophaga</taxon>
    </lineage>
</organism>
<dbReference type="Pfam" id="PF01594">
    <property type="entry name" value="AI-2E_transport"/>
    <property type="match status" value="1"/>
</dbReference>
<accession>A0A0B7H0W9</accession>
<evidence type="ECO:0000256" key="9">
    <source>
        <dbReference type="SAM" id="Phobius"/>
    </source>
</evidence>
<dbReference type="RefSeq" id="WP_041990560.1">
    <property type="nucleotide sequence ID" value="NZ_CDOD01000006.1"/>
</dbReference>
<keyword evidence="3" id="KW-0813">Transport</keyword>
<feature type="compositionally biased region" description="Basic and acidic residues" evidence="8">
    <location>
        <begin position="384"/>
        <end position="395"/>
    </location>
</feature>
<feature type="transmembrane region" description="Helical" evidence="9">
    <location>
        <begin position="63"/>
        <end position="86"/>
    </location>
</feature>
<dbReference type="PANTHER" id="PTHR21716">
    <property type="entry name" value="TRANSMEMBRANE PROTEIN"/>
    <property type="match status" value="1"/>
</dbReference>
<keyword evidence="4" id="KW-1003">Cell membrane</keyword>
<dbReference type="EMBL" id="CDOD01000006">
    <property type="protein sequence ID" value="CEN33055.1"/>
    <property type="molecule type" value="Genomic_DNA"/>
</dbReference>
<evidence type="ECO:0000313" key="10">
    <source>
        <dbReference type="EMBL" id="CEN33055.1"/>
    </source>
</evidence>
<keyword evidence="11" id="KW-1185">Reference proteome</keyword>
<evidence type="ECO:0000256" key="3">
    <source>
        <dbReference type="ARBA" id="ARBA00022448"/>
    </source>
</evidence>
<comment type="similarity">
    <text evidence="2">Belongs to the autoinducer-2 exporter (AI-2E) (TC 2.A.86) family.</text>
</comment>
<proteinExistence type="inferred from homology"/>
<keyword evidence="6 9" id="KW-1133">Transmembrane helix</keyword>
<reference evidence="11" key="1">
    <citation type="submission" date="2015-01" db="EMBL/GenBank/DDBJ databases">
        <authorList>
            <person name="MANFREDI Pablo"/>
        </authorList>
    </citation>
    <scope>NUCLEOTIDE SEQUENCE [LARGE SCALE GENOMIC DNA]</scope>
    <source>
        <strain evidence="11">Ccyn2B</strain>
    </source>
</reference>
<keyword evidence="7 9" id="KW-0472">Membrane</keyword>
<name>A0A0B7H0W9_9FLAO</name>
<evidence type="ECO:0000256" key="5">
    <source>
        <dbReference type="ARBA" id="ARBA00022692"/>
    </source>
</evidence>
<feature type="transmembrane region" description="Helical" evidence="9">
    <location>
        <begin position="303"/>
        <end position="330"/>
    </location>
</feature>
<dbReference type="eggNOG" id="COG0628">
    <property type="taxonomic scope" value="Bacteria"/>
</dbReference>
<feature type="transmembrane region" description="Helical" evidence="9">
    <location>
        <begin position="9"/>
        <end position="27"/>
    </location>
</feature>